<evidence type="ECO:0000256" key="1">
    <source>
        <dbReference type="SAM" id="SignalP"/>
    </source>
</evidence>
<comment type="caution">
    <text evidence="2">The sequence shown here is derived from an EMBL/GenBank/DDBJ whole genome shotgun (WGS) entry which is preliminary data.</text>
</comment>
<dbReference type="EMBL" id="LKST01000004">
    <property type="protein sequence ID" value="KQB83243.1"/>
    <property type="molecule type" value="Genomic_DNA"/>
</dbReference>
<dbReference type="PATRIC" id="fig|1544416.3.peg.2213"/>
<evidence type="ECO:0000313" key="2">
    <source>
        <dbReference type="EMBL" id="KQB83243.1"/>
    </source>
</evidence>
<evidence type="ECO:0000313" key="3">
    <source>
        <dbReference type="Proteomes" id="UP000050517"/>
    </source>
</evidence>
<accession>A0A0Q1DT55</accession>
<dbReference type="PROSITE" id="PS51257">
    <property type="entry name" value="PROKAR_LIPOPROTEIN"/>
    <property type="match status" value="1"/>
</dbReference>
<name>A0A0Q1DT55_9CORY</name>
<organism evidence="2 3">
    <name type="scientific">Corynebacterium oculi</name>
    <dbReference type="NCBI Taxonomy" id="1544416"/>
    <lineage>
        <taxon>Bacteria</taxon>
        <taxon>Bacillati</taxon>
        <taxon>Actinomycetota</taxon>
        <taxon>Actinomycetes</taxon>
        <taxon>Mycobacteriales</taxon>
        <taxon>Corynebacteriaceae</taxon>
        <taxon>Corynebacterium</taxon>
    </lineage>
</organism>
<reference evidence="2 3" key="1">
    <citation type="submission" date="2015-10" db="EMBL/GenBank/DDBJ databases">
        <title>Corynebacteirum lowii and Corynebacterium oculi species nova, derived from human clinical disease and and emended description of Corynebacterium mastiditis.</title>
        <authorList>
            <person name="Bernard K."/>
            <person name="Pacheco A.L."/>
            <person name="Mcdougall C."/>
            <person name="Burtx T."/>
            <person name="Weibe D."/>
            <person name="Tyler S."/>
            <person name="Olson A.B."/>
            <person name="Cnockaert M."/>
            <person name="Eguchi H."/>
            <person name="Kuwahara T."/>
            <person name="Nakayama-Imaohji H."/>
            <person name="Boudewijins M."/>
            <person name="Van Hoecke F."/>
            <person name="Bernier A.-M."/>
            <person name="Vandamme P."/>
        </authorList>
    </citation>
    <scope>NUCLEOTIDE SEQUENCE [LARGE SCALE GENOMIC DNA]</scope>
    <source>
        <strain evidence="2 3">NML 130210</strain>
    </source>
</reference>
<dbReference type="Proteomes" id="UP000050517">
    <property type="component" value="Unassembled WGS sequence"/>
</dbReference>
<sequence length="133" mass="13994">MTRSMFLPCALIAIGLAASGCSTQRTVEVTEPSESMSMEGIRTPDDPILGAVSAEGACDPEVLSVEDNVLVYRGQPGDEIEVSITGTGDTPRMETFTMGSTDTEHRLDLGDWESLGVQASGRVGLPGECVLSK</sequence>
<dbReference type="AlphaFoldDB" id="A0A0Q1DT55"/>
<evidence type="ECO:0008006" key="4">
    <source>
        <dbReference type="Google" id="ProtNLM"/>
    </source>
</evidence>
<dbReference type="RefSeq" id="WP_055123275.1">
    <property type="nucleotide sequence ID" value="NZ_LKST01000004.1"/>
</dbReference>
<proteinExistence type="predicted"/>
<protein>
    <recommendedName>
        <fullName evidence="4">Lipoprotein</fullName>
    </recommendedName>
</protein>
<dbReference type="OrthoDB" id="4417955at2"/>
<feature type="signal peptide" evidence="1">
    <location>
        <begin position="1"/>
        <end position="20"/>
    </location>
</feature>
<dbReference type="STRING" id="1544416.Cocul_02217"/>
<gene>
    <name evidence="2" type="ORF">Cocul_02217</name>
</gene>
<keyword evidence="3" id="KW-1185">Reference proteome</keyword>
<keyword evidence="1" id="KW-0732">Signal</keyword>
<feature type="chain" id="PRO_5038513040" description="Lipoprotein" evidence="1">
    <location>
        <begin position="21"/>
        <end position="133"/>
    </location>
</feature>